<protein>
    <submittedName>
        <fullName evidence="1">Uncharacterized protein</fullName>
    </submittedName>
</protein>
<organism evidence="1">
    <name type="scientific">Iridovirus sp</name>
    <dbReference type="NCBI Taxonomy" id="135728"/>
    <lineage>
        <taxon>Viruses</taxon>
        <taxon>Varidnaviria</taxon>
        <taxon>Bamfordvirae</taxon>
        <taxon>Nucleocytoviricota</taxon>
        <taxon>Megaviricetes</taxon>
        <taxon>Pimascovirales</taxon>
        <taxon>Pimascovirales incertae sedis</taxon>
        <taxon>Iridoviridae</taxon>
        <taxon>Betairidovirinae</taxon>
        <taxon>Iridovirus</taxon>
    </lineage>
</organism>
<dbReference type="EMBL" id="PP847201">
    <property type="protein sequence ID" value="XBY85622.1"/>
    <property type="molecule type" value="Genomic_DNA"/>
</dbReference>
<reference evidence="1" key="1">
    <citation type="submission" date="2024-05" db="EMBL/GenBank/DDBJ databases">
        <title>Complete genomes of an iridovirus, and two densoviruses identified in lab reared social spiders in California, USA.</title>
        <authorList>
            <person name="Millerwise S."/>
            <person name="Lund M.C."/>
            <person name="Schmidlin K."/>
            <person name="Kraberger S."/>
            <person name="Harrison J."/>
            <person name="Cease A."/>
            <person name="Pinter-Wollman N."/>
            <person name="Varsani A."/>
        </authorList>
    </citation>
    <scope>NUCLEOTIDE SEQUENCE</scope>
    <source>
        <strain evidence="1">SocP20</strain>
    </source>
</reference>
<sequence>MSIYLPRLCINSVPGEIEFESNLLVFPLLQSKLNSVPGFFLSCAAKKRLCLC</sequence>
<accession>A0AAU7YDG6</accession>
<proteinExistence type="predicted"/>
<name>A0AAU7YDG6_9VIRU</name>
<evidence type="ECO:0000313" key="1">
    <source>
        <dbReference type="EMBL" id="XBY85622.1"/>
    </source>
</evidence>